<comment type="caution">
    <text evidence="1">The sequence shown here is derived from an EMBL/GenBank/DDBJ whole genome shotgun (WGS) entry which is preliminary data.</text>
</comment>
<evidence type="ECO:0000313" key="2">
    <source>
        <dbReference type="Proteomes" id="UP001497497"/>
    </source>
</evidence>
<dbReference type="EMBL" id="CAXITT010000009">
    <property type="protein sequence ID" value="CAL1526842.1"/>
    <property type="molecule type" value="Genomic_DNA"/>
</dbReference>
<organism evidence="1 2">
    <name type="scientific">Lymnaea stagnalis</name>
    <name type="common">Great pond snail</name>
    <name type="synonym">Helix stagnalis</name>
    <dbReference type="NCBI Taxonomy" id="6523"/>
    <lineage>
        <taxon>Eukaryota</taxon>
        <taxon>Metazoa</taxon>
        <taxon>Spiralia</taxon>
        <taxon>Lophotrochozoa</taxon>
        <taxon>Mollusca</taxon>
        <taxon>Gastropoda</taxon>
        <taxon>Heterobranchia</taxon>
        <taxon>Euthyneura</taxon>
        <taxon>Panpulmonata</taxon>
        <taxon>Hygrophila</taxon>
        <taxon>Lymnaeoidea</taxon>
        <taxon>Lymnaeidae</taxon>
        <taxon>Lymnaea</taxon>
    </lineage>
</organism>
<dbReference type="Proteomes" id="UP001497497">
    <property type="component" value="Unassembled WGS sequence"/>
</dbReference>
<name>A0AAV2GZJ9_LYMST</name>
<reference evidence="1 2" key="1">
    <citation type="submission" date="2024-04" db="EMBL/GenBank/DDBJ databases">
        <authorList>
            <consortium name="Genoscope - CEA"/>
            <person name="William W."/>
        </authorList>
    </citation>
    <scope>NUCLEOTIDE SEQUENCE [LARGE SCALE GENOMIC DNA]</scope>
</reference>
<proteinExistence type="predicted"/>
<evidence type="ECO:0008006" key="3">
    <source>
        <dbReference type="Google" id="ProtNLM"/>
    </source>
</evidence>
<gene>
    <name evidence="1" type="ORF">GSLYS_00001019001</name>
</gene>
<sequence length="426" mass="46830">MLASKISQQNMLGAGGSHFDSRREMLLAGLIVVLSLLISNVIARQTITNGVPGPPCGGHRCAPGARCVNNKCVCQSPKQGIGSFVCVQPDEMFCAIFNDPMVRSFGAEHVHVPLGMKFFAAHVLSNTCKRKNSKVVKSDGSCDVRVYAWGGRRRGKTFLKGIEVKIMVTTDTGLYHHATRIYGEARYGAYKFTEEGNTFAFGSGLYGWPVQTQIPDYGYIRTEYDNVYNIAILNVELCGIVVALRPAELEEDPLLLPSGMFISVTQPCGIKYLSIEQSLCSPPPGDGPSLEDQAAELSARVGTRVSIKTMALYKVITSDVTQNFPGASPFHIMMSETAKTCDLEILIPALEQCGFILQHPKMFNCIDTTTDMQKAVYMIDECFFAYCESNSALCKEVQINIRTSGCADKVPTHERTIMNHTCDFDY</sequence>
<evidence type="ECO:0000313" key="1">
    <source>
        <dbReference type="EMBL" id="CAL1526842.1"/>
    </source>
</evidence>
<accession>A0AAV2GZJ9</accession>
<keyword evidence="2" id="KW-1185">Reference proteome</keyword>
<protein>
    <recommendedName>
        <fullName evidence="3">VWFD domain-containing protein</fullName>
    </recommendedName>
</protein>
<dbReference type="AlphaFoldDB" id="A0AAV2GZJ9"/>